<dbReference type="AlphaFoldDB" id="A0A0C9WHK9"/>
<evidence type="ECO:0000256" key="2">
    <source>
        <dbReference type="SAM" id="Phobius"/>
    </source>
</evidence>
<keyword evidence="2" id="KW-1133">Transmembrane helix</keyword>
<dbReference type="Proteomes" id="UP000054477">
    <property type="component" value="Unassembled WGS sequence"/>
</dbReference>
<reference evidence="4" key="2">
    <citation type="submission" date="2015-01" db="EMBL/GenBank/DDBJ databases">
        <title>Evolutionary Origins and Diversification of the Mycorrhizal Mutualists.</title>
        <authorList>
            <consortium name="DOE Joint Genome Institute"/>
            <consortium name="Mycorrhizal Genomics Consortium"/>
            <person name="Kohler A."/>
            <person name="Kuo A."/>
            <person name="Nagy L.G."/>
            <person name="Floudas D."/>
            <person name="Copeland A."/>
            <person name="Barry K.W."/>
            <person name="Cichocki N."/>
            <person name="Veneault-Fourrey C."/>
            <person name="LaButti K."/>
            <person name="Lindquist E.A."/>
            <person name="Lipzen A."/>
            <person name="Lundell T."/>
            <person name="Morin E."/>
            <person name="Murat C."/>
            <person name="Riley R."/>
            <person name="Ohm R."/>
            <person name="Sun H."/>
            <person name="Tunlid A."/>
            <person name="Henrissat B."/>
            <person name="Grigoriev I.V."/>
            <person name="Hibbett D.S."/>
            <person name="Martin F."/>
        </authorList>
    </citation>
    <scope>NUCLEOTIDE SEQUENCE [LARGE SCALE GENOMIC DNA]</scope>
    <source>
        <strain evidence="4">LaAM-08-1</strain>
    </source>
</reference>
<dbReference type="HOGENOM" id="CLU_103024_1_0_1"/>
<dbReference type="STRING" id="1095629.A0A0C9WHK9"/>
<accession>A0A0C9WHK9</accession>
<evidence type="ECO:0000313" key="3">
    <source>
        <dbReference type="EMBL" id="KIJ91374.1"/>
    </source>
</evidence>
<evidence type="ECO:0000313" key="4">
    <source>
        <dbReference type="Proteomes" id="UP000054477"/>
    </source>
</evidence>
<feature type="region of interest" description="Disordered" evidence="1">
    <location>
        <begin position="1"/>
        <end position="33"/>
    </location>
</feature>
<sequence>MSTTNANFKSPSSPTTTNLPPPRRGKTLRPVSPPLASTRLRRFIYILLFLTSLLTAFYAYRTIQYKKEGGVWWNLALSKKPAQFQEERRPAYNREESVEEKINALAKALGMPSKDLAVAIANAVRQYVPPASLSSVAAKETGPVIEALVQGRAGEHSEGGTKAAGSIGAAGKVLSGIESFVGMDEA</sequence>
<gene>
    <name evidence="3" type="ORF">K443DRAFT_686085</name>
</gene>
<feature type="transmembrane region" description="Helical" evidence="2">
    <location>
        <begin position="43"/>
        <end position="60"/>
    </location>
</feature>
<keyword evidence="4" id="KW-1185">Reference proteome</keyword>
<organism evidence="3 4">
    <name type="scientific">Laccaria amethystina LaAM-08-1</name>
    <dbReference type="NCBI Taxonomy" id="1095629"/>
    <lineage>
        <taxon>Eukaryota</taxon>
        <taxon>Fungi</taxon>
        <taxon>Dikarya</taxon>
        <taxon>Basidiomycota</taxon>
        <taxon>Agaricomycotina</taxon>
        <taxon>Agaricomycetes</taxon>
        <taxon>Agaricomycetidae</taxon>
        <taxon>Agaricales</taxon>
        <taxon>Agaricineae</taxon>
        <taxon>Hydnangiaceae</taxon>
        <taxon>Laccaria</taxon>
    </lineage>
</organism>
<name>A0A0C9WHK9_9AGAR</name>
<reference evidence="3 4" key="1">
    <citation type="submission" date="2014-04" db="EMBL/GenBank/DDBJ databases">
        <authorList>
            <consortium name="DOE Joint Genome Institute"/>
            <person name="Kuo A."/>
            <person name="Kohler A."/>
            <person name="Nagy L.G."/>
            <person name="Floudas D."/>
            <person name="Copeland A."/>
            <person name="Barry K.W."/>
            <person name="Cichocki N."/>
            <person name="Veneault-Fourrey C."/>
            <person name="LaButti K."/>
            <person name="Lindquist E.A."/>
            <person name="Lipzen A."/>
            <person name="Lundell T."/>
            <person name="Morin E."/>
            <person name="Murat C."/>
            <person name="Sun H."/>
            <person name="Tunlid A."/>
            <person name="Henrissat B."/>
            <person name="Grigoriev I.V."/>
            <person name="Hibbett D.S."/>
            <person name="Martin F."/>
            <person name="Nordberg H.P."/>
            <person name="Cantor M.N."/>
            <person name="Hua S.X."/>
        </authorList>
    </citation>
    <scope>NUCLEOTIDE SEQUENCE [LARGE SCALE GENOMIC DNA]</scope>
    <source>
        <strain evidence="3 4">LaAM-08-1</strain>
    </source>
</reference>
<proteinExistence type="predicted"/>
<protein>
    <submittedName>
        <fullName evidence="3">Uncharacterized protein</fullName>
    </submittedName>
</protein>
<dbReference type="OrthoDB" id="3199651at2759"/>
<dbReference type="EMBL" id="KN839017">
    <property type="protein sequence ID" value="KIJ91374.1"/>
    <property type="molecule type" value="Genomic_DNA"/>
</dbReference>
<keyword evidence="2" id="KW-0472">Membrane</keyword>
<evidence type="ECO:0000256" key="1">
    <source>
        <dbReference type="SAM" id="MobiDB-lite"/>
    </source>
</evidence>
<keyword evidence="2" id="KW-0812">Transmembrane</keyword>